<protein>
    <submittedName>
        <fullName evidence="1">Uncharacterized protein</fullName>
    </submittedName>
</protein>
<dbReference type="Proteomes" id="UP000821845">
    <property type="component" value="Chromosome 9"/>
</dbReference>
<gene>
    <name evidence="1" type="ORF">HPB50_001980</name>
</gene>
<comment type="caution">
    <text evidence="1">The sequence shown here is derived from an EMBL/GenBank/DDBJ whole genome shotgun (WGS) entry which is preliminary data.</text>
</comment>
<sequence length="642" mass="69658">MFATAGEDVQLWSSTTVQPCLRFDVDESRIRTVSCLSWSADGRRLASISQLCDFINVTEFTKTKHRHVRTSVEGACYCCAFSHNDSSSLCVGLVDGSVQLLRNGKVAYAYKPHKDKVTRVSYNENNSFVASGAYDGSVALLAIDTRTTRVLNSPTGKAVVGLEWSCHNRFKLVTTSMDGNLCIWDGSTRCLKSKHAVHPLRGASCLSLSPVNESLAVTAGHDGRLVLFDMLTTSEQASVTTPETLESIAFLPDGQRVLGGGTSGRVYLYDLRSTRQTPPSTFEAHSKPVTAIATMQTQEAEGQMMAFVKSCASRAKEAAVTDCVPRIEIGLPCRFSLGSDMDAALDLVMTSTPYAGALSTSSKNCSATRQPSDEVFKEAQESSILDASWTSSGNSAIGPRHRNSFRFGFAVSQVHFHCSLELGYNSCTEKLKLVVVEFAEENWNRASKHFNVNESGSVLGKAEESAWLSDFMPVLNDSTVGLESRASGPNVSGEVRGEDASQAAAAVRDSLPINGTGGSVHSDHSKADSSSASSNSVLLASRESSKDQEIEVPAAMDVEKQPEDCALAQRVSRLEEMLSDQGQKLEKLTAQTRHIDGHLLHVHMEMTMMQHSFMRDIQGMLQQVFDEVATLRSEIAELRGES</sequence>
<evidence type="ECO:0000313" key="2">
    <source>
        <dbReference type="Proteomes" id="UP000821845"/>
    </source>
</evidence>
<keyword evidence="2" id="KW-1185">Reference proteome</keyword>
<organism evidence="1 2">
    <name type="scientific">Hyalomma asiaticum</name>
    <name type="common">Tick</name>
    <dbReference type="NCBI Taxonomy" id="266040"/>
    <lineage>
        <taxon>Eukaryota</taxon>
        <taxon>Metazoa</taxon>
        <taxon>Ecdysozoa</taxon>
        <taxon>Arthropoda</taxon>
        <taxon>Chelicerata</taxon>
        <taxon>Arachnida</taxon>
        <taxon>Acari</taxon>
        <taxon>Parasitiformes</taxon>
        <taxon>Ixodida</taxon>
        <taxon>Ixodoidea</taxon>
        <taxon>Ixodidae</taxon>
        <taxon>Hyalomminae</taxon>
        <taxon>Hyalomma</taxon>
    </lineage>
</organism>
<name>A0ACB7RJF0_HYAAI</name>
<reference evidence="1" key="1">
    <citation type="submission" date="2020-05" db="EMBL/GenBank/DDBJ databases">
        <title>Large-scale comparative analyses of tick genomes elucidate their genetic diversity and vector capacities.</title>
        <authorList>
            <person name="Jia N."/>
            <person name="Wang J."/>
            <person name="Shi W."/>
            <person name="Du L."/>
            <person name="Sun Y."/>
            <person name="Zhan W."/>
            <person name="Jiang J."/>
            <person name="Wang Q."/>
            <person name="Zhang B."/>
            <person name="Ji P."/>
            <person name="Sakyi L.B."/>
            <person name="Cui X."/>
            <person name="Yuan T."/>
            <person name="Jiang B."/>
            <person name="Yang W."/>
            <person name="Lam T.T.-Y."/>
            <person name="Chang Q."/>
            <person name="Ding S."/>
            <person name="Wang X."/>
            <person name="Zhu J."/>
            <person name="Ruan X."/>
            <person name="Zhao L."/>
            <person name="Wei J."/>
            <person name="Que T."/>
            <person name="Du C."/>
            <person name="Cheng J."/>
            <person name="Dai P."/>
            <person name="Han X."/>
            <person name="Huang E."/>
            <person name="Gao Y."/>
            <person name="Liu J."/>
            <person name="Shao H."/>
            <person name="Ye R."/>
            <person name="Li L."/>
            <person name="Wei W."/>
            <person name="Wang X."/>
            <person name="Wang C."/>
            <person name="Yang T."/>
            <person name="Huo Q."/>
            <person name="Li W."/>
            <person name="Guo W."/>
            <person name="Chen H."/>
            <person name="Zhou L."/>
            <person name="Ni X."/>
            <person name="Tian J."/>
            <person name="Zhou Y."/>
            <person name="Sheng Y."/>
            <person name="Liu T."/>
            <person name="Pan Y."/>
            <person name="Xia L."/>
            <person name="Li J."/>
            <person name="Zhao F."/>
            <person name="Cao W."/>
        </authorList>
    </citation>
    <scope>NUCLEOTIDE SEQUENCE</scope>
    <source>
        <strain evidence="1">Hyas-2018</strain>
    </source>
</reference>
<dbReference type="EMBL" id="CM023489">
    <property type="protein sequence ID" value="KAH6921499.1"/>
    <property type="molecule type" value="Genomic_DNA"/>
</dbReference>
<accession>A0ACB7RJF0</accession>
<proteinExistence type="predicted"/>
<evidence type="ECO:0000313" key="1">
    <source>
        <dbReference type="EMBL" id="KAH6921499.1"/>
    </source>
</evidence>